<protein>
    <submittedName>
        <fullName evidence="1">Uncharacterized protein</fullName>
    </submittedName>
</protein>
<proteinExistence type="predicted"/>
<reference evidence="1" key="1">
    <citation type="journal article" date="2020" name="ISME J.">
        <title>Gammaproteobacteria mediating utilization of methyl-, sulfur- and petroleum organic compounds in deep ocean hydrothermal plumes.</title>
        <authorList>
            <person name="Zhou Z."/>
            <person name="Liu Y."/>
            <person name="Pan J."/>
            <person name="Cron B.R."/>
            <person name="Toner B.M."/>
            <person name="Anantharaman K."/>
            <person name="Breier J.A."/>
            <person name="Dick G.J."/>
            <person name="Li M."/>
        </authorList>
    </citation>
    <scope>NUCLEOTIDE SEQUENCE</scope>
    <source>
        <strain evidence="1">SZUA-1435</strain>
    </source>
</reference>
<sequence>MTWCIEDQLKIVRELIDIAKHDKEGTLIGAEVIMLRSASERLAKVLLIIAGSIRCTDIRKQIDDIELMAQRILRKTVRSLAKRLRSLDIDPFIQKYNLDSEQRKLVMHIIEVSSSRAKANLQKVLSDVYEKLQRNIAEIRNSIRSLEPHTLVSNLEKINDFFEKIERISNYGILTQSEVDMVVVKTINTLLNELNKGMLRISKELGIQPNKIKESIPRLNEIPKQVRKSIDVAIKILNLYAATALLYDLLSLINTTFLDSVSPTHRVTHIYVEPMRHCIAKARSMIERYLDEVHRLI</sequence>
<dbReference type="Proteomes" id="UP000605805">
    <property type="component" value="Unassembled WGS sequence"/>
</dbReference>
<organism evidence="1 2">
    <name type="scientific">Ignisphaera aggregans</name>
    <dbReference type="NCBI Taxonomy" id="334771"/>
    <lineage>
        <taxon>Archaea</taxon>
        <taxon>Thermoproteota</taxon>
        <taxon>Thermoprotei</taxon>
        <taxon>Desulfurococcales</taxon>
        <taxon>Desulfurococcaceae</taxon>
        <taxon>Ignisphaera</taxon>
    </lineage>
</organism>
<evidence type="ECO:0000313" key="2">
    <source>
        <dbReference type="Proteomes" id="UP000605805"/>
    </source>
</evidence>
<name>A0A833DSV8_9CREN</name>
<gene>
    <name evidence="1" type="ORF">EYH02_01265</name>
</gene>
<dbReference type="EMBL" id="DQTV01000029">
    <property type="protein sequence ID" value="HIP56692.1"/>
    <property type="molecule type" value="Genomic_DNA"/>
</dbReference>
<comment type="caution">
    <text evidence="1">The sequence shown here is derived from an EMBL/GenBank/DDBJ whole genome shotgun (WGS) entry which is preliminary data.</text>
</comment>
<evidence type="ECO:0000313" key="1">
    <source>
        <dbReference type="EMBL" id="HIP56692.1"/>
    </source>
</evidence>
<dbReference type="AlphaFoldDB" id="A0A833DSV8"/>
<accession>A0A833DSV8</accession>